<gene>
    <name evidence="1" type="ORF">BN938_1070</name>
</gene>
<protein>
    <submittedName>
        <fullName evidence="1">Uncharacterized protein</fullName>
    </submittedName>
</protein>
<sequence length="39" mass="4826">MTYNDMNRHTVVLTMRYNFTTIRPNFRQKSADSEERDRM</sequence>
<dbReference type="AlphaFoldDB" id="A0A060R7D7"/>
<evidence type="ECO:0000313" key="2">
    <source>
        <dbReference type="Proteomes" id="UP000027616"/>
    </source>
</evidence>
<dbReference type="HOGENOM" id="CLU_3312938_0_0_10"/>
<dbReference type="KEGG" id="rbc:BN938_1070"/>
<accession>A0A060R7D7</accession>
<name>A0A060R7D7_9BACT</name>
<proteinExistence type="predicted"/>
<dbReference type="STRING" id="1433126.BN938_1070"/>
<evidence type="ECO:0000313" key="1">
    <source>
        <dbReference type="EMBL" id="CDN31166.1"/>
    </source>
</evidence>
<keyword evidence="2" id="KW-1185">Reference proteome</keyword>
<organism evidence="1 2">
    <name type="scientific">Mucinivorans hirudinis</name>
    <dbReference type="NCBI Taxonomy" id="1433126"/>
    <lineage>
        <taxon>Bacteria</taxon>
        <taxon>Pseudomonadati</taxon>
        <taxon>Bacteroidota</taxon>
        <taxon>Bacteroidia</taxon>
        <taxon>Bacteroidales</taxon>
        <taxon>Rikenellaceae</taxon>
        <taxon>Mucinivorans</taxon>
    </lineage>
</organism>
<reference evidence="1 2" key="1">
    <citation type="journal article" date="2015" name="Genome Announc.">
        <title>Complete Genome Sequence of the Novel Leech Symbiont Mucinivorans hirudinis M3T.</title>
        <authorList>
            <person name="Nelson M.C."/>
            <person name="Bomar L."/>
            <person name="Graf J."/>
        </authorList>
    </citation>
    <scope>NUCLEOTIDE SEQUENCE [LARGE SCALE GENOMIC DNA]</scope>
    <source>
        <strain evidence="2">M3</strain>
    </source>
</reference>
<dbReference type="Proteomes" id="UP000027616">
    <property type="component" value="Chromosome I"/>
</dbReference>
<dbReference type="EMBL" id="HG934468">
    <property type="protein sequence ID" value="CDN31166.1"/>
    <property type="molecule type" value="Genomic_DNA"/>
</dbReference>